<dbReference type="OrthoDB" id="6053162at2"/>
<dbReference type="Pfam" id="PF20410">
    <property type="entry name" value="X-Tfes_XVIPCD"/>
    <property type="match status" value="1"/>
</dbReference>
<accession>A0A3E1KDW2</accession>
<feature type="region of interest" description="Disordered" evidence="1">
    <location>
        <begin position="433"/>
        <end position="452"/>
    </location>
</feature>
<comment type="caution">
    <text evidence="3">The sequence shown here is derived from an EMBL/GenBank/DDBJ whole genome shotgun (WGS) entry which is preliminary data.</text>
</comment>
<feature type="domain" description="X-Tfes XVIPCD" evidence="2">
    <location>
        <begin position="731"/>
        <end position="831"/>
    </location>
</feature>
<proteinExistence type="predicted"/>
<feature type="compositionally biased region" description="Low complexity" evidence="1">
    <location>
        <begin position="838"/>
        <end position="855"/>
    </location>
</feature>
<evidence type="ECO:0000259" key="2">
    <source>
        <dbReference type="Pfam" id="PF20410"/>
    </source>
</evidence>
<organism evidence="3 4">
    <name type="scientific">Xanthomonas nasturtii</name>
    <dbReference type="NCBI Taxonomy" id="1843581"/>
    <lineage>
        <taxon>Bacteria</taxon>
        <taxon>Pseudomonadati</taxon>
        <taxon>Pseudomonadota</taxon>
        <taxon>Gammaproteobacteria</taxon>
        <taxon>Lysobacterales</taxon>
        <taxon>Lysobacteraceae</taxon>
        <taxon>Xanthomonas</taxon>
    </lineage>
</organism>
<dbReference type="RefSeq" id="WP_116906916.1">
    <property type="nucleotide sequence ID" value="NZ_CP142084.2"/>
</dbReference>
<evidence type="ECO:0000313" key="3">
    <source>
        <dbReference type="EMBL" id="RFF36788.1"/>
    </source>
</evidence>
<dbReference type="AlphaFoldDB" id="A0A3E1KDW2"/>
<dbReference type="EMBL" id="QUZM01000077">
    <property type="protein sequence ID" value="RFF36788.1"/>
    <property type="molecule type" value="Genomic_DNA"/>
</dbReference>
<dbReference type="InterPro" id="IPR046519">
    <property type="entry name" value="X-Tfes_XVIPCD"/>
</dbReference>
<sequence>MPNNSPLFQGHHGIEQQTLGHSRLLKALADAGRFEMDSGLNLINMPNDKVLAHALGVSPHSGGPIRDYRQGLEDSLARLERSKDGRAALAGDPEALDRVAAKVHRLGDSVQVALINGDLRTNTGLGQTIDQARAQTKAFFQDPNGYDKLHAEQVDAHGQASSLNRQWGVVTQSEPRVLATLQHLQGSTQALTRGGNPDLQRHGLSQAIANAHQDGRVMLSERGILVVEQTLGEEAAHNLRVPRGQRGDVAMQLLMGEASARGLTRAGGLLTTGADAVMTARTASALMEQGNTTAAQSEVQHAIARNAGGWAGGASTAAALGSSGGFVPAALVVGDAVLMSKAFDKGADLLDNRAIYNQTDKTGVEWQFNGRDWERQGAFERGVDGRDTPSQAPVGASYAKSQELGALANAKAVEFALGKAPPPQDPFNLPAKPGDQTGLDNQNWQRNPTTESWERQVKTVVAGANDQGVYEPQAATPAQARRLNQESLARIENNISTGREAIAQAYLENHAAQRGQDYGVAVPEAVESARAKPDQVQGHNGQLYQRNETGQWAGKDGMATGNLAVELELTNQMRQPSLERAQEALTGIQSRPAPTPEQMEHNELLHRYRAAGVDLNAQENNLQAVELATQRTKQAEGLAGPTMQQLKPNEQGQYGYDSPIAHYQVGQDGVAHQVAVTTSEELRQAKAELGQPAMAHVPTLGAVSVTGPGRSKERDAEPALEKAAAGPLLADNPAHPDHRTYARIHDWVKGTGNWNEEESRNVSAALYKQKTEDPLLKRVDQVTGGLGRDGAHNVFAVYAPHGIGVAPMFHAHVDGREASQQSAQQNLQQAETIQQSQVRQQALEQTQQQSVQQEQGPRMTM</sequence>
<gene>
    <name evidence="3" type="ORF">DZD52_20290</name>
</gene>
<reference evidence="3 4" key="1">
    <citation type="submission" date="2018-08" db="EMBL/GenBank/DDBJ databases">
        <title>Genome sequencing of X. nasturtii WHRI 8984.</title>
        <authorList>
            <person name="Studholme D.J."/>
            <person name="Mchugh J."/>
            <person name="Vicente J."/>
        </authorList>
    </citation>
    <scope>NUCLEOTIDE SEQUENCE [LARGE SCALE GENOMIC DNA]</scope>
    <source>
        <strain evidence="3 4">WHRI 8984</strain>
    </source>
</reference>
<dbReference type="Proteomes" id="UP000259570">
    <property type="component" value="Unassembled WGS sequence"/>
</dbReference>
<evidence type="ECO:0000313" key="4">
    <source>
        <dbReference type="Proteomes" id="UP000259570"/>
    </source>
</evidence>
<protein>
    <recommendedName>
        <fullName evidence="2">X-Tfes XVIPCD domain-containing protein</fullName>
    </recommendedName>
</protein>
<feature type="compositionally biased region" description="Polar residues" evidence="1">
    <location>
        <begin position="438"/>
        <end position="451"/>
    </location>
</feature>
<name>A0A3E1KDW2_9XANT</name>
<feature type="region of interest" description="Disordered" evidence="1">
    <location>
        <begin position="838"/>
        <end position="861"/>
    </location>
</feature>
<dbReference type="GeneID" id="97212673"/>
<evidence type="ECO:0000256" key="1">
    <source>
        <dbReference type="SAM" id="MobiDB-lite"/>
    </source>
</evidence>